<dbReference type="AlphaFoldDB" id="A0AAV9H6C7"/>
<gene>
    <name evidence="1" type="ORF">QBC34DRAFT_340451</name>
</gene>
<reference evidence="1" key="1">
    <citation type="journal article" date="2023" name="Mol. Phylogenet. Evol.">
        <title>Genome-scale phylogeny and comparative genomics of the fungal order Sordariales.</title>
        <authorList>
            <person name="Hensen N."/>
            <person name="Bonometti L."/>
            <person name="Westerberg I."/>
            <person name="Brannstrom I.O."/>
            <person name="Guillou S."/>
            <person name="Cros-Aarteil S."/>
            <person name="Calhoun S."/>
            <person name="Haridas S."/>
            <person name="Kuo A."/>
            <person name="Mondo S."/>
            <person name="Pangilinan J."/>
            <person name="Riley R."/>
            <person name="LaButti K."/>
            <person name="Andreopoulos B."/>
            <person name="Lipzen A."/>
            <person name="Chen C."/>
            <person name="Yan M."/>
            <person name="Daum C."/>
            <person name="Ng V."/>
            <person name="Clum A."/>
            <person name="Steindorff A."/>
            <person name="Ohm R.A."/>
            <person name="Martin F."/>
            <person name="Silar P."/>
            <person name="Natvig D.O."/>
            <person name="Lalanne C."/>
            <person name="Gautier V."/>
            <person name="Ament-Velasquez S.L."/>
            <person name="Kruys A."/>
            <person name="Hutchinson M.I."/>
            <person name="Powell A.J."/>
            <person name="Barry K."/>
            <person name="Miller A.N."/>
            <person name="Grigoriev I.V."/>
            <person name="Debuchy R."/>
            <person name="Gladieux P."/>
            <person name="Hiltunen Thoren M."/>
            <person name="Johannesson H."/>
        </authorList>
    </citation>
    <scope>NUCLEOTIDE SEQUENCE</scope>
    <source>
        <strain evidence="1">PSN243</strain>
    </source>
</reference>
<name>A0AAV9H6C7_9PEZI</name>
<accession>A0AAV9H6C7</accession>
<comment type="caution">
    <text evidence="1">The sequence shown here is derived from an EMBL/GenBank/DDBJ whole genome shotgun (WGS) entry which is preliminary data.</text>
</comment>
<sequence>MRDQIMTRQAVAREVAMNATGLPLEIWLQVCQLLARELDFADLFSCARLSHGIANLALPQLYSIHELANLDVSVVLWRSLIASALGKTLYPYCTWIKVLKLSNLLSLLEDMGQQKTGLRAAFFSPPLQSLKALKRDDIIIEVADLITKRIETAAQEADKVVQLAALEGPHFPSARLSTFVSRLSRLTSLAVRDGSVLNRDVGNAIRETCPAFKELICFYCQGTDADSELAGFLRALPPNTLEGFTVTSLNSIGEDTFQALTGHSDSIKRLGLMSIEPAAWELIDLLSTPNLESLVLEPSGIARNLERRIAEKVLLWLKQCICLKELEVTSFPHTDAVLDELLASPDIRLTSLVLKRWEPGTKGFYRNIGLQTELRHLAMLSVEDDVDDDDIVQGEIHRWFSTGLMQLHNLRRLVTNEPFTLNEFSGMIGSNLLLEELVFNGYGGSEEALSFLNLLKRLSHLKSVQIVSETAFSVATIQDFLSAIDDPEFADHVGFQFYLAQQEHASRFSERQEEELDREIRRRFGGRFFVSYQADPDELHESDFSD</sequence>
<evidence type="ECO:0000313" key="1">
    <source>
        <dbReference type="EMBL" id="KAK4456242.1"/>
    </source>
</evidence>
<dbReference type="InterPro" id="IPR032675">
    <property type="entry name" value="LRR_dom_sf"/>
</dbReference>
<protein>
    <recommendedName>
        <fullName evidence="3">F-box domain-containing protein</fullName>
    </recommendedName>
</protein>
<evidence type="ECO:0008006" key="3">
    <source>
        <dbReference type="Google" id="ProtNLM"/>
    </source>
</evidence>
<reference evidence="1" key="2">
    <citation type="submission" date="2023-05" db="EMBL/GenBank/DDBJ databases">
        <authorList>
            <consortium name="Lawrence Berkeley National Laboratory"/>
            <person name="Steindorff A."/>
            <person name="Hensen N."/>
            <person name="Bonometti L."/>
            <person name="Westerberg I."/>
            <person name="Brannstrom I.O."/>
            <person name="Guillou S."/>
            <person name="Cros-Aarteil S."/>
            <person name="Calhoun S."/>
            <person name="Haridas S."/>
            <person name="Kuo A."/>
            <person name="Mondo S."/>
            <person name="Pangilinan J."/>
            <person name="Riley R."/>
            <person name="Labutti K."/>
            <person name="Andreopoulos B."/>
            <person name="Lipzen A."/>
            <person name="Chen C."/>
            <person name="Yanf M."/>
            <person name="Daum C."/>
            <person name="Ng V."/>
            <person name="Clum A."/>
            <person name="Ohm R."/>
            <person name="Martin F."/>
            <person name="Silar P."/>
            <person name="Natvig D."/>
            <person name="Lalanne C."/>
            <person name="Gautier V."/>
            <person name="Ament-Velasquez S.L."/>
            <person name="Kruys A."/>
            <person name="Hutchinson M.I."/>
            <person name="Powell A.J."/>
            <person name="Barry K."/>
            <person name="Miller A.N."/>
            <person name="Grigoriev I.V."/>
            <person name="Debuchy R."/>
            <person name="Gladieux P."/>
            <person name="Thoren M.H."/>
            <person name="Johannesson H."/>
        </authorList>
    </citation>
    <scope>NUCLEOTIDE SEQUENCE</scope>
    <source>
        <strain evidence="1">PSN243</strain>
    </source>
</reference>
<dbReference type="EMBL" id="MU865913">
    <property type="protein sequence ID" value="KAK4456242.1"/>
    <property type="molecule type" value="Genomic_DNA"/>
</dbReference>
<dbReference type="SUPFAM" id="SSF52047">
    <property type="entry name" value="RNI-like"/>
    <property type="match status" value="1"/>
</dbReference>
<keyword evidence="2" id="KW-1185">Reference proteome</keyword>
<evidence type="ECO:0000313" key="2">
    <source>
        <dbReference type="Proteomes" id="UP001321760"/>
    </source>
</evidence>
<proteinExistence type="predicted"/>
<dbReference type="Gene3D" id="3.80.10.10">
    <property type="entry name" value="Ribonuclease Inhibitor"/>
    <property type="match status" value="1"/>
</dbReference>
<dbReference type="Proteomes" id="UP001321760">
    <property type="component" value="Unassembled WGS sequence"/>
</dbReference>
<organism evidence="1 2">
    <name type="scientific">Podospora aff. communis PSN243</name>
    <dbReference type="NCBI Taxonomy" id="3040156"/>
    <lineage>
        <taxon>Eukaryota</taxon>
        <taxon>Fungi</taxon>
        <taxon>Dikarya</taxon>
        <taxon>Ascomycota</taxon>
        <taxon>Pezizomycotina</taxon>
        <taxon>Sordariomycetes</taxon>
        <taxon>Sordariomycetidae</taxon>
        <taxon>Sordariales</taxon>
        <taxon>Podosporaceae</taxon>
        <taxon>Podospora</taxon>
    </lineage>
</organism>